<dbReference type="OrthoDB" id="9784736at2"/>
<name>A0A542E6L4_9MICO</name>
<dbReference type="InterPro" id="IPR036986">
    <property type="entry name" value="S4_RNA-bd_sf"/>
</dbReference>
<feature type="domain" description="RNA-binding S4" evidence="4">
    <location>
        <begin position="3"/>
        <end position="65"/>
    </location>
</feature>
<dbReference type="InterPro" id="IPR002942">
    <property type="entry name" value="S4_RNA-bd"/>
</dbReference>
<dbReference type="GO" id="GO:0003723">
    <property type="term" value="F:RNA binding"/>
    <property type="evidence" value="ECO:0007669"/>
    <property type="project" value="UniProtKB-KW"/>
</dbReference>
<accession>A0A542E6L4</accession>
<dbReference type="GO" id="GO:0032259">
    <property type="term" value="P:methylation"/>
    <property type="evidence" value="ECO:0007669"/>
    <property type="project" value="UniProtKB-KW"/>
</dbReference>
<evidence type="ECO:0000313" key="6">
    <source>
        <dbReference type="Proteomes" id="UP000317893"/>
    </source>
</evidence>
<keyword evidence="5" id="KW-0808">Transferase</keyword>
<protein>
    <submittedName>
        <fullName evidence="5">23S rRNA (Cytidine1920-2'-O)/16S rRNA (Cytidine1409-2'-O)-methyltransferase</fullName>
    </submittedName>
</protein>
<dbReference type="AlphaFoldDB" id="A0A542E6L4"/>
<gene>
    <name evidence="5" type="ORF">FB458_4119</name>
</gene>
<dbReference type="RefSeq" id="WP_141850122.1">
    <property type="nucleotide sequence ID" value="NZ_BAAAPR010000019.1"/>
</dbReference>
<dbReference type="SUPFAM" id="SSF53335">
    <property type="entry name" value="S-adenosyl-L-methionine-dependent methyltransferases"/>
    <property type="match status" value="1"/>
</dbReference>
<dbReference type="GO" id="GO:0008168">
    <property type="term" value="F:methyltransferase activity"/>
    <property type="evidence" value="ECO:0007669"/>
    <property type="project" value="UniProtKB-KW"/>
</dbReference>
<dbReference type="Gene3D" id="3.40.50.150">
    <property type="entry name" value="Vaccinia Virus protein VP39"/>
    <property type="match status" value="1"/>
</dbReference>
<evidence type="ECO:0000256" key="2">
    <source>
        <dbReference type="ARBA" id="ARBA00029460"/>
    </source>
</evidence>
<proteinExistence type="inferred from homology"/>
<dbReference type="Proteomes" id="UP000317893">
    <property type="component" value="Unassembled WGS sequence"/>
</dbReference>
<dbReference type="SMART" id="SM00363">
    <property type="entry name" value="S4"/>
    <property type="match status" value="1"/>
</dbReference>
<keyword evidence="1 3" id="KW-0694">RNA-binding</keyword>
<dbReference type="InterPro" id="IPR047048">
    <property type="entry name" value="TlyA"/>
</dbReference>
<comment type="similarity">
    <text evidence="2">Belongs to the TlyA family.</text>
</comment>
<dbReference type="InterPro" id="IPR002877">
    <property type="entry name" value="RNA_MeTrfase_FtsJ_dom"/>
</dbReference>
<dbReference type="EMBL" id="VFMN01000001">
    <property type="protein sequence ID" value="TQJ10975.1"/>
    <property type="molecule type" value="Genomic_DNA"/>
</dbReference>
<dbReference type="SUPFAM" id="SSF55174">
    <property type="entry name" value="Alpha-L RNA-binding motif"/>
    <property type="match status" value="1"/>
</dbReference>
<dbReference type="PANTHER" id="PTHR32319">
    <property type="entry name" value="BACTERIAL HEMOLYSIN-LIKE PROTEIN"/>
    <property type="match status" value="1"/>
</dbReference>
<comment type="caution">
    <text evidence="5">The sequence shown here is derived from an EMBL/GenBank/DDBJ whole genome shotgun (WGS) entry which is preliminary data.</text>
</comment>
<evidence type="ECO:0000256" key="3">
    <source>
        <dbReference type="PROSITE-ProRule" id="PRU00182"/>
    </source>
</evidence>
<dbReference type="CDD" id="cd00165">
    <property type="entry name" value="S4"/>
    <property type="match status" value="1"/>
</dbReference>
<organism evidence="5 6">
    <name type="scientific">Lapillicoccus jejuensis</name>
    <dbReference type="NCBI Taxonomy" id="402171"/>
    <lineage>
        <taxon>Bacteria</taxon>
        <taxon>Bacillati</taxon>
        <taxon>Actinomycetota</taxon>
        <taxon>Actinomycetes</taxon>
        <taxon>Micrococcales</taxon>
        <taxon>Intrasporangiaceae</taxon>
        <taxon>Lapillicoccus</taxon>
    </lineage>
</organism>
<evidence type="ECO:0000259" key="4">
    <source>
        <dbReference type="SMART" id="SM00363"/>
    </source>
</evidence>
<evidence type="ECO:0000313" key="5">
    <source>
        <dbReference type="EMBL" id="TQJ10975.1"/>
    </source>
</evidence>
<dbReference type="Pfam" id="PF01728">
    <property type="entry name" value="FtsJ"/>
    <property type="match status" value="1"/>
</dbReference>
<reference evidence="5 6" key="1">
    <citation type="submission" date="2019-06" db="EMBL/GenBank/DDBJ databases">
        <title>Sequencing the genomes of 1000 actinobacteria strains.</title>
        <authorList>
            <person name="Klenk H.-P."/>
        </authorList>
    </citation>
    <scope>NUCLEOTIDE SEQUENCE [LARGE SCALE GENOMIC DNA]</scope>
    <source>
        <strain evidence="5 6">DSM 18607</strain>
    </source>
</reference>
<dbReference type="PANTHER" id="PTHR32319:SF0">
    <property type="entry name" value="BACTERIAL HEMOLYSIN-LIKE PROTEIN"/>
    <property type="match status" value="1"/>
</dbReference>
<dbReference type="CDD" id="cd02440">
    <property type="entry name" value="AdoMet_MTases"/>
    <property type="match status" value="1"/>
</dbReference>
<dbReference type="Pfam" id="PF01479">
    <property type="entry name" value="S4"/>
    <property type="match status" value="1"/>
</dbReference>
<dbReference type="PROSITE" id="PS50889">
    <property type="entry name" value="S4"/>
    <property type="match status" value="1"/>
</dbReference>
<keyword evidence="5" id="KW-0489">Methyltransferase</keyword>
<evidence type="ECO:0000256" key="1">
    <source>
        <dbReference type="ARBA" id="ARBA00022884"/>
    </source>
</evidence>
<dbReference type="Gene3D" id="3.10.290.10">
    <property type="entry name" value="RNA-binding S4 domain"/>
    <property type="match status" value="1"/>
</dbReference>
<dbReference type="InterPro" id="IPR004538">
    <property type="entry name" value="Hemolysin_A/TlyA"/>
</dbReference>
<sequence>MTERLDARLVRSGLARSRAQARELLDDGVVLVDGTVQRKPSTPVPPGAEVGLTREPEPWVGRAAHKLLGALRAFGPDGLAVAGRRCLDVGASTGGFTQVLLEAGAAHVTALDVGHGQLVPAIAADPRVEERSGTNIRDVAPGDLGAPYGVVVADLSFISLRLALAPMAALAAPDADLVVLVKPQFEVGRERLGRTGVVTSVQQRHEAVRGVLATAVDLGLHPRGLAVSPIRGGDGNREYLLWVTTRTDDPPVALPDLADLDALEASP</sequence>
<dbReference type="InterPro" id="IPR029063">
    <property type="entry name" value="SAM-dependent_MTases_sf"/>
</dbReference>
<keyword evidence="6" id="KW-1185">Reference proteome</keyword>
<dbReference type="PIRSF" id="PIRSF005578">
    <property type="entry name" value="TlyA"/>
    <property type="match status" value="1"/>
</dbReference>